<evidence type="ECO:0000256" key="1">
    <source>
        <dbReference type="SAM" id="Coils"/>
    </source>
</evidence>
<protein>
    <submittedName>
        <fullName evidence="2">Uncharacterized protein</fullName>
    </submittedName>
</protein>
<dbReference type="AlphaFoldDB" id="A0AAD9MTQ9"/>
<reference evidence="2" key="1">
    <citation type="journal article" date="2023" name="Mol. Biol. Evol.">
        <title>Third-Generation Sequencing Reveals the Adaptive Role of the Epigenome in Three Deep-Sea Polychaetes.</title>
        <authorList>
            <person name="Perez M."/>
            <person name="Aroh O."/>
            <person name="Sun Y."/>
            <person name="Lan Y."/>
            <person name="Juniper S.K."/>
            <person name="Young C.R."/>
            <person name="Angers B."/>
            <person name="Qian P.Y."/>
        </authorList>
    </citation>
    <scope>NUCLEOTIDE SEQUENCE</scope>
    <source>
        <strain evidence="2">P08H-3</strain>
    </source>
</reference>
<sequence>MRKGYKLDFRRRRGDMIQVFKILELKEDVPDKLLMRHSRLEIRKNVFSQRIVQDWNSLSEGTVAATTLNMFKSRLDKQWQALKYGAGYPTGSALYSVDLQLKATISSRNASLRIGETTNKINTILTSFGEADNLDLSKLSELRTKLDNTKASFNKVLLTNAVTRLKDAMDRQRTQLDSMKMRRSQLQAQIRRLRDIQQQLKS</sequence>
<organism evidence="2 3">
    <name type="scientific">Paralvinella palmiformis</name>
    <dbReference type="NCBI Taxonomy" id="53620"/>
    <lineage>
        <taxon>Eukaryota</taxon>
        <taxon>Metazoa</taxon>
        <taxon>Spiralia</taxon>
        <taxon>Lophotrochozoa</taxon>
        <taxon>Annelida</taxon>
        <taxon>Polychaeta</taxon>
        <taxon>Sedentaria</taxon>
        <taxon>Canalipalpata</taxon>
        <taxon>Terebellida</taxon>
        <taxon>Terebelliformia</taxon>
        <taxon>Alvinellidae</taxon>
        <taxon>Paralvinella</taxon>
    </lineage>
</organism>
<comment type="caution">
    <text evidence="2">The sequence shown here is derived from an EMBL/GenBank/DDBJ whole genome shotgun (WGS) entry which is preliminary data.</text>
</comment>
<dbReference type="Proteomes" id="UP001208570">
    <property type="component" value="Unassembled WGS sequence"/>
</dbReference>
<dbReference type="EMBL" id="JAODUP010000834">
    <property type="protein sequence ID" value="KAK2143516.1"/>
    <property type="molecule type" value="Genomic_DNA"/>
</dbReference>
<proteinExistence type="predicted"/>
<keyword evidence="3" id="KW-1185">Reference proteome</keyword>
<evidence type="ECO:0000313" key="3">
    <source>
        <dbReference type="Proteomes" id="UP001208570"/>
    </source>
</evidence>
<gene>
    <name evidence="2" type="ORF">LSH36_834g00056</name>
</gene>
<evidence type="ECO:0000313" key="2">
    <source>
        <dbReference type="EMBL" id="KAK2143516.1"/>
    </source>
</evidence>
<accession>A0AAD9MTQ9</accession>
<feature type="coiled-coil region" evidence="1">
    <location>
        <begin position="162"/>
        <end position="196"/>
    </location>
</feature>
<keyword evidence="1" id="KW-0175">Coiled coil</keyword>
<name>A0AAD9MTQ9_9ANNE</name>